<organism evidence="1 2">
    <name type="scientific">Ricinus communis</name>
    <name type="common">Castor bean</name>
    <dbReference type="NCBI Taxonomy" id="3988"/>
    <lineage>
        <taxon>Eukaryota</taxon>
        <taxon>Viridiplantae</taxon>
        <taxon>Streptophyta</taxon>
        <taxon>Embryophyta</taxon>
        <taxon>Tracheophyta</taxon>
        <taxon>Spermatophyta</taxon>
        <taxon>Magnoliopsida</taxon>
        <taxon>eudicotyledons</taxon>
        <taxon>Gunneridae</taxon>
        <taxon>Pentapetalae</taxon>
        <taxon>rosids</taxon>
        <taxon>fabids</taxon>
        <taxon>Malpighiales</taxon>
        <taxon>Euphorbiaceae</taxon>
        <taxon>Acalyphoideae</taxon>
        <taxon>Acalypheae</taxon>
        <taxon>Ricinus</taxon>
    </lineage>
</organism>
<dbReference type="InParanoid" id="B9SMC1"/>
<name>B9SMC1_RICCO</name>
<evidence type="ECO:0000313" key="2">
    <source>
        <dbReference type="Proteomes" id="UP000008311"/>
    </source>
</evidence>
<protein>
    <submittedName>
        <fullName evidence="1">Uncharacterized protein</fullName>
    </submittedName>
</protein>
<proteinExistence type="predicted"/>
<sequence length="64" mass="7255">MLPCGMKKYQLQMKKLNSSVDLPNNDVSIDEVFSNSLGRLSSLIPSPDPHWLPSYSSDIRFKKT</sequence>
<keyword evidence="2" id="KW-1185">Reference proteome</keyword>
<dbReference type="Proteomes" id="UP000008311">
    <property type="component" value="Unassembled WGS sequence"/>
</dbReference>
<evidence type="ECO:0000313" key="1">
    <source>
        <dbReference type="EMBL" id="EEF35242.1"/>
    </source>
</evidence>
<dbReference type="EMBL" id="EQ974028">
    <property type="protein sequence ID" value="EEF35242.1"/>
    <property type="molecule type" value="Genomic_DNA"/>
</dbReference>
<accession>B9SMC1</accession>
<reference evidence="2" key="1">
    <citation type="journal article" date="2010" name="Nat. Biotechnol.">
        <title>Draft genome sequence of the oilseed species Ricinus communis.</title>
        <authorList>
            <person name="Chan A.P."/>
            <person name="Crabtree J."/>
            <person name="Zhao Q."/>
            <person name="Lorenzi H."/>
            <person name="Orvis J."/>
            <person name="Puiu D."/>
            <person name="Melake-Berhan A."/>
            <person name="Jones K.M."/>
            <person name="Redman J."/>
            <person name="Chen G."/>
            <person name="Cahoon E.B."/>
            <person name="Gedil M."/>
            <person name="Stanke M."/>
            <person name="Haas B.J."/>
            <person name="Wortman J.R."/>
            <person name="Fraser-Liggett C.M."/>
            <person name="Ravel J."/>
            <person name="Rabinowicz P.D."/>
        </authorList>
    </citation>
    <scope>NUCLEOTIDE SEQUENCE [LARGE SCALE GENOMIC DNA]</scope>
    <source>
        <strain evidence="2">cv. Hale</strain>
    </source>
</reference>
<dbReference type="AlphaFoldDB" id="B9SMC1"/>
<gene>
    <name evidence="1" type="ORF">RCOM_0599940</name>
</gene>